<dbReference type="PANTHER" id="PTHR37423:SF2">
    <property type="entry name" value="MEMBRANE-BOUND LYTIC MUREIN TRANSGLYCOSYLASE C"/>
    <property type="match status" value="1"/>
</dbReference>
<comment type="similarity">
    <text evidence="1">Belongs to the transglycosylase Slt family.</text>
</comment>
<proteinExistence type="inferred from homology"/>
<sequence>MNHTRRNEIRCDPTRMRRLLRSITLSLWGAVLVGVVYYFVVIHQRPQTQTARTQIAPRTEWHDVPIADVGAGEVYEELEQYGTLYALEYLLDYDSIWPRDELQRLILFGLYDEEDDDDEEVLVCVTPMKSTTSKGSSEQSQVQSTRRQGAISDWDYLFQQYGERYGWDWYVLASIAYQESHFRAEVVGMGGATGLMGIMPATGRRYGYSRAKLKHAESSIRVACMALRDFGRAFAHITDAEQRMKFTLASYNAGNAHVLDARRLAENAGLDPDRWDDSVEIYMARLDEPKYYQDPLVQHGRANGDHTVRYVAEVFHRAQSYKKKVQYATAE</sequence>
<dbReference type="Proteomes" id="UP000006545">
    <property type="component" value="Chromosome"/>
</dbReference>
<keyword evidence="5" id="KW-1185">Reference proteome</keyword>
<dbReference type="AlphaFoldDB" id="F4KN46"/>
<dbReference type="eggNOG" id="COG4623">
    <property type="taxonomic scope" value="Bacteria"/>
</dbReference>
<dbReference type="Pfam" id="PF01464">
    <property type="entry name" value="SLT"/>
    <property type="match status" value="1"/>
</dbReference>
<name>F4KN46_PORAD</name>
<evidence type="ECO:0000313" key="4">
    <source>
        <dbReference type="EMBL" id="AEE12384.1"/>
    </source>
</evidence>
<accession>F4KN46</accession>
<feature type="domain" description="Transglycosylase SLT" evidence="3">
    <location>
        <begin position="157"/>
        <end position="267"/>
    </location>
</feature>
<dbReference type="InterPro" id="IPR023346">
    <property type="entry name" value="Lysozyme-like_dom_sf"/>
</dbReference>
<evidence type="ECO:0000259" key="3">
    <source>
        <dbReference type="Pfam" id="PF01464"/>
    </source>
</evidence>
<evidence type="ECO:0000256" key="2">
    <source>
        <dbReference type="SAM" id="Phobius"/>
    </source>
</evidence>
<dbReference type="InterPro" id="IPR008258">
    <property type="entry name" value="Transglycosylase_SLT_dom_1"/>
</dbReference>
<keyword evidence="2" id="KW-0472">Membrane</keyword>
<gene>
    <name evidence="4" type="ordered locus">Poras_0430</name>
</gene>
<keyword evidence="2" id="KW-0812">Transmembrane</keyword>
<dbReference type="CDD" id="cd13403">
    <property type="entry name" value="MLTF-like"/>
    <property type="match status" value="1"/>
</dbReference>
<dbReference type="HOGENOM" id="CLU_839014_0_0_10"/>
<dbReference type="KEGG" id="pah:Poras_0430"/>
<dbReference type="STRING" id="879243.Poras_0430"/>
<keyword evidence="2" id="KW-1133">Transmembrane helix</keyword>
<dbReference type="Gene3D" id="1.10.530.10">
    <property type="match status" value="1"/>
</dbReference>
<protein>
    <submittedName>
        <fullName evidence="4">Lytic transglycosylase catalytic</fullName>
    </submittedName>
</protein>
<evidence type="ECO:0000256" key="1">
    <source>
        <dbReference type="ARBA" id="ARBA00007734"/>
    </source>
</evidence>
<evidence type="ECO:0000313" key="5">
    <source>
        <dbReference type="Proteomes" id="UP000006545"/>
    </source>
</evidence>
<dbReference type="PANTHER" id="PTHR37423">
    <property type="entry name" value="SOLUBLE LYTIC MUREIN TRANSGLYCOSYLASE-RELATED"/>
    <property type="match status" value="1"/>
</dbReference>
<feature type="transmembrane region" description="Helical" evidence="2">
    <location>
        <begin position="20"/>
        <end position="40"/>
    </location>
</feature>
<organism evidence="4 5">
    <name type="scientific">Porphyromonas asaccharolytica (strain ATCC 25260 / DSM 20707 / BCRC 10618 / CCUG 7834 / JCM 6326 / LMG 13178 / VPI 4198 / B440)</name>
    <name type="common">Bacteroides asaccharolyticus</name>
    <dbReference type="NCBI Taxonomy" id="879243"/>
    <lineage>
        <taxon>Bacteria</taxon>
        <taxon>Pseudomonadati</taxon>
        <taxon>Bacteroidota</taxon>
        <taxon>Bacteroidia</taxon>
        <taxon>Bacteroidales</taxon>
        <taxon>Porphyromonadaceae</taxon>
        <taxon>Porphyromonas</taxon>
    </lineage>
</organism>
<dbReference type="SUPFAM" id="SSF53955">
    <property type="entry name" value="Lysozyme-like"/>
    <property type="match status" value="1"/>
</dbReference>
<reference evidence="5" key="1">
    <citation type="submission" date="2011-04" db="EMBL/GenBank/DDBJ databases">
        <title>The complete genome of Porphyromonas asaccharolytica DSM 20707.</title>
        <authorList>
            <person name="Lucas S."/>
            <person name="Han J."/>
            <person name="Lapidus A."/>
            <person name="Bruce D."/>
            <person name="Goodwin L."/>
            <person name="Pitluck S."/>
            <person name="Peters L."/>
            <person name="Kyrpides N."/>
            <person name="Mavromatis K."/>
            <person name="Ivanova N."/>
            <person name="Ovchinnikova G."/>
            <person name="Pagani I."/>
            <person name="Lu M."/>
            <person name="Detter J.C."/>
            <person name="Tapia R."/>
            <person name="Han C."/>
            <person name="Land M."/>
            <person name="Hauser L."/>
            <person name="Markowitz V."/>
            <person name="Cheng J.-F."/>
            <person name="Hugenholtz P."/>
            <person name="Woyke T."/>
            <person name="Wu D."/>
            <person name="Gronow S."/>
            <person name="Wellnitz S."/>
            <person name="Brambilla E."/>
            <person name="Klenk H.-P."/>
            <person name="Eisen J.A."/>
        </authorList>
    </citation>
    <scope>NUCLEOTIDE SEQUENCE [LARGE SCALE GENOMIC DNA]</scope>
    <source>
        <strain evidence="5">ATCC 25260 / DSM 20707 / VPI 4198</strain>
    </source>
</reference>
<dbReference type="EMBL" id="CP002689">
    <property type="protein sequence ID" value="AEE12384.1"/>
    <property type="molecule type" value="Genomic_DNA"/>
</dbReference>